<dbReference type="KEGG" id="mdx:BTO20_37635"/>
<dbReference type="InterPro" id="IPR036271">
    <property type="entry name" value="Tet_transcr_reg_TetR-rel_C_sf"/>
</dbReference>
<sequence length="210" mass="22090">MASTAQSRPYHHGQLERAAIDGAIEEVESVGVAAVSMRRIARRAGVSHSALAYQFGDKAGIFTAVATEGFALQAEMIGAAATGPAGFLSGGQAYVTFALTHRGYFEVMFRPYLYRGDDPKLLVAKNAAFDVLFGSARSGLSAHRSEPVTDEAVRALALAGWSLSHGLATLALTANIAEQIETDPSFLAAQMMQGVIALAELAKQVSTDQS</sequence>
<dbReference type="GO" id="GO:0003700">
    <property type="term" value="F:DNA-binding transcription factor activity"/>
    <property type="evidence" value="ECO:0007669"/>
    <property type="project" value="TreeGrafter"/>
</dbReference>
<keyword evidence="6" id="KW-0614">Plasmid</keyword>
<dbReference type="Pfam" id="PF13305">
    <property type="entry name" value="TetR_C_33"/>
    <property type="match status" value="1"/>
</dbReference>
<evidence type="ECO:0000256" key="2">
    <source>
        <dbReference type="ARBA" id="ARBA00023125"/>
    </source>
</evidence>
<dbReference type="PANTHER" id="PTHR30055">
    <property type="entry name" value="HTH-TYPE TRANSCRIPTIONAL REGULATOR RUTR"/>
    <property type="match status" value="1"/>
</dbReference>
<gene>
    <name evidence="6" type="ORF">BTO20_37635</name>
</gene>
<dbReference type="SUPFAM" id="SSF46689">
    <property type="entry name" value="Homeodomain-like"/>
    <property type="match status" value="1"/>
</dbReference>
<evidence type="ECO:0000256" key="1">
    <source>
        <dbReference type="ARBA" id="ARBA00023015"/>
    </source>
</evidence>
<evidence type="ECO:0000259" key="5">
    <source>
        <dbReference type="PROSITE" id="PS50977"/>
    </source>
</evidence>
<dbReference type="Pfam" id="PF00440">
    <property type="entry name" value="TetR_N"/>
    <property type="match status" value="1"/>
</dbReference>
<evidence type="ECO:0000256" key="3">
    <source>
        <dbReference type="ARBA" id="ARBA00023163"/>
    </source>
</evidence>
<dbReference type="InterPro" id="IPR050109">
    <property type="entry name" value="HTH-type_TetR-like_transc_reg"/>
</dbReference>
<dbReference type="EMBL" id="CP020811">
    <property type="protein sequence ID" value="ART74345.1"/>
    <property type="molecule type" value="Genomic_DNA"/>
</dbReference>
<geneLocation type="plasmid" evidence="6 7">
    <name>unnamed2</name>
</geneLocation>
<keyword evidence="1" id="KW-0805">Transcription regulation</keyword>
<name>A0A1Y0CHC8_9MYCO</name>
<dbReference type="InterPro" id="IPR009057">
    <property type="entry name" value="Homeodomain-like_sf"/>
</dbReference>
<dbReference type="SUPFAM" id="SSF48498">
    <property type="entry name" value="Tetracyclin repressor-like, C-terminal domain"/>
    <property type="match status" value="1"/>
</dbReference>
<keyword evidence="7" id="KW-1185">Reference proteome</keyword>
<dbReference type="PROSITE" id="PS50977">
    <property type="entry name" value="HTH_TETR_2"/>
    <property type="match status" value="1"/>
</dbReference>
<dbReference type="InterPro" id="IPR025996">
    <property type="entry name" value="MT1864/Rv1816-like_C"/>
</dbReference>
<keyword evidence="2 4" id="KW-0238">DNA-binding</keyword>
<dbReference type="Gene3D" id="1.10.357.10">
    <property type="entry name" value="Tetracycline Repressor, domain 2"/>
    <property type="match status" value="1"/>
</dbReference>
<dbReference type="AlphaFoldDB" id="A0A1Y0CHC8"/>
<dbReference type="PANTHER" id="PTHR30055:SF220">
    <property type="entry name" value="TETR-FAMILY REGULATORY PROTEIN"/>
    <property type="match status" value="1"/>
</dbReference>
<feature type="domain" description="HTH tetR-type" evidence="5">
    <location>
        <begin position="13"/>
        <end position="73"/>
    </location>
</feature>
<organism evidence="6 7">
    <name type="scientific">Mycobacterium dioxanotrophicus</name>
    <dbReference type="NCBI Taxonomy" id="482462"/>
    <lineage>
        <taxon>Bacteria</taxon>
        <taxon>Bacillati</taxon>
        <taxon>Actinomycetota</taxon>
        <taxon>Actinomycetes</taxon>
        <taxon>Mycobacteriales</taxon>
        <taxon>Mycobacteriaceae</taxon>
        <taxon>Mycobacterium</taxon>
    </lineage>
</organism>
<accession>A0A1Y0CHC8</accession>
<dbReference type="Proteomes" id="UP000195331">
    <property type="component" value="Plasmid unnamed2"/>
</dbReference>
<evidence type="ECO:0000313" key="6">
    <source>
        <dbReference type="EMBL" id="ART74345.1"/>
    </source>
</evidence>
<evidence type="ECO:0000313" key="7">
    <source>
        <dbReference type="Proteomes" id="UP000195331"/>
    </source>
</evidence>
<keyword evidence="3" id="KW-0804">Transcription</keyword>
<dbReference type="InterPro" id="IPR001647">
    <property type="entry name" value="HTH_TetR"/>
</dbReference>
<feature type="DNA-binding region" description="H-T-H motif" evidence="4">
    <location>
        <begin position="36"/>
        <end position="55"/>
    </location>
</feature>
<reference evidence="6 7" key="1">
    <citation type="submission" date="2017-04" db="EMBL/GenBank/DDBJ databases">
        <title>Whole Genome Sequence of 1,4-Dioxane Degrading Bacterium Mycobacterium dioxanotrophicus PH-06.</title>
        <authorList>
            <person name="He Y."/>
        </authorList>
    </citation>
    <scope>NUCLEOTIDE SEQUENCE [LARGE SCALE GENOMIC DNA]</scope>
    <source>
        <strain evidence="6 7">PH-06</strain>
        <plasmid evidence="6 7">unnamed2</plasmid>
    </source>
</reference>
<proteinExistence type="predicted"/>
<dbReference type="RefSeq" id="WP_087083587.1">
    <property type="nucleotide sequence ID" value="NZ_CP020811.1"/>
</dbReference>
<dbReference type="OrthoDB" id="3173376at2"/>
<protein>
    <submittedName>
        <fullName evidence="6">TetR family transcriptional regulator</fullName>
    </submittedName>
</protein>
<evidence type="ECO:0000256" key="4">
    <source>
        <dbReference type="PROSITE-ProRule" id="PRU00335"/>
    </source>
</evidence>
<dbReference type="GO" id="GO:0000976">
    <property type="term" value="F:transcription cis-regulatory region binding"/>
    <property type="evidence" value="ECO:0007669"/>
    <property type="project" value="TreeGrafter"/>
</dbReference>